<evidence type="ECO:0000256" key="4">
    <source>
        <dbReference type="ARBA" id="ARBA00022982"/>
    </source>
</evidence>
<sequence>MPRVRLLLSALALAGSVAGAEAPPVKVATCQACHGAAGVSVAPDIPNLAGQRATYLARQLEAFKAGTRKNDLMAAMAAQLSPDDIKALSAYWSSLPPAPADAGATAPHAATVSAMALPKDFPQAYVEYKREQDETNKTLTLRYANKLALDAARAGKPLPEGSILLTVNYTPQIGADGRWTPGAVKNYVGMETRAGWGDAIPPLLRNGNWNYGVWSSDGTPRLALQQPRCLACHQPKAADSYVFTLAALRQPATH</sequence>
<dbReference type="CDD" id="cd20716">
    <property type="entry name" value="cyt_P460_fam"/>
    <property type="match status" value="1"/>
</dbReference>
<gene>
    <name evidence="9" type="ORF">J2X20_001917</name>
</gene>
<evidence type="ECO:0000313" key="9">
    <source>
        <dbReference type="EMBL" id="MDR7269288.1"/>
    </source>
</evidence>
<dbReference type="InterPro" id="IPR036909">
    <property type="entry name" value="Cyt_c-like_dom_sf"/>
</dbReference>
<keyword evidence="2 6" id="KW-0349">Heme</keyword>
<dbReference type="PANTHER" id="PTHR33751:SF9">
    <property type="entry name" value="CYTOCHROME C4"/>
    <property type="match status" value="1"/>
</dbReference>
<keyword evidence="1" id="KW-0813">Transport</keyword>
<dbReference type="Pfam" id="PF00034">
    <property type="entry name" value="Cytochrom_C"/>
    <property type="match status" value="1"/>
</dbReference>
<evidence type="ECO:0000256" key="5">
    <source>
        <dbReference type="ARBA" id="ARBA00023004"/>
    </source>
</evidence>
<feature type="domain" description="Cytochrome c" evidence="8">
    <location>
        <begin position="14"/>
        <end position="96"/>
    </location>
</feature>
<dbReference type="SUPFAM" id="SSF46626">
    <property type="entry name" value="Cytochrome c"/>
    <property type="match status" value="1"/>
</dbReference>
<evidence type="ECO:0000259" key="8">
    <source>
        <dbReference type="PROSITE" id="PS51007"/>
    </source>
</evidence>
<keyword evidence="4" id="KW-0249">Electron transport</keyword>
<keyword evidence="5 6" id="KW-0408">Iron</keyword>
<evidence type="ECO:0000256" key="6">
    <source>
        <dbReference type="PROSITE-ProRule" id="PRU00433"/>
    </source>
</evidence>
<keyword evidence="3 6" id="KW-0479">Metal-binding</keyword>
<dbReference type="PANTHER" id="PTHR33751">
    <property type="entry name" value="CBB3-TYPE CYTOCHROME C OXIDASE SUBUNIT FIXP"/>
    <property type="match status" value="1"/>
</dbReference>
<dbReference type="Proteomes" id="UP001180453">
    <property type="component" value="Unassembled WGS sequence"/>
</dbReference>
<accession>A0ABU1YK97</accession>
<dbReference type="Pfam" id="PF16694">
    <property type="entry name" value="Cytochrome_P460"/>
    <property type="match status" value="1"/>
</dbReference>
<dbReference type="Gene3D" id="1.10.760.10">
    <property type="entry name" value="Cytochrome c-like domain"/>
    <property type="match status" value="1"/>
</dbReference>
<organism evidence="9 10">
    <name type="scientific">Roseateles saccharophilus</name>
    <name type="common">Pseudomonas saccharophila</name>
    <dbReference type="NCBI Taxonomy" id="304"/>
    <lineage>
        <taxon>Bacteria</taxon>
        <taxon>Pseudomonadati</taxon>
        <taxon>Pseudomonadota</taxon>
        <taxon>Betaproteobacteria</taxon>
        <taxon>Burkholderiales</taxon>
        <taxon>Sphaerotilaceae</taxon>
        <taxon>Roseateles</taxon>
    </lineage>
</organism>
<evidence type="ECO:0000313" key="10">
    <source>
        <dbReference type="Proteomes" id="UP001180453"/>
    </source>
</evidence>
<feature type="signal peptide" evidence="7">
    <location>
        <begin position="1"/>
        <end position="20"/>
    </location>
</feature>
<dbReference type="RefSeq" id="WP_310263828.1">
    <property type="nucleotide sequence ID" value="NZ_JAVDXU010000001.1"/>
</dbReference>
<feature type="chain" id="PRO_5047100756" evidence="7">
    <location>
        <begin position="21"/>
        <end position="254"/>
    </location>
</feature>
<comment type="caution">
    <text evidence="9">The sequence shown here is derived from an EMBL/GenBank/DDBJ whole genome shotgun (WGS) entry which is preliminary data.</text>
</comment>
<keyword evidence="10" id="KW-1185">Reference proteome</keyword>
<protein>
    <submittedName>
        <fullName evidence="9">Cytochrome c553</fullName>
    </submittedName>
</protein>
<dbReference type="EMBL" id="JAVDXU010000001">
    <property type="protein sequence ID" value="MDR7269288.1"/>
    <property type="molecule type" value="Genomic_DNA"/>
</dbReference>
<reference evidence="9 10" key="1">
    <citation type="submission" date="2023-07" db="EMBL/GenBank/DDBJ databases">
        <title>Sorghum-associated microbial communities from plants grown in Nebraska, USA.</title>
        <authorList>
            <person name="Schachtman D."/>
        </authorList>
    </citation>
    <scope>NUCLEOTIDE SEQUENCE [LARGE SCALE GENOMIC DNA]</scope>
    <source>
        <strain evidence="9 10">BE314</strain>
    </source>
</reference>
<evidence type="ECO:0000256" key="3">
    <source>
        <dbReference type="ARBA" id="ARBA00022723"/>
    </source>
</evidence>
<evidence type="ECO:0000256" key="1">
    <source>
        <dbReference type="ARBA" id="ARBA00022448"/>
    </source>
</evidence>
<proteinExistence type="predicted"/>
<dbReference type="InterPro" id="IPR009056">
    <property type="entry name" value="Cyt_c-like_dom"/>
</dbReference>
<dbReference type="PROSITE" id="PS51007">
    <property type="entry name" value="CYTC"/>
    <property type="match status" value="1"/>
</dbReference>
<dbReference type="InterPro" id="IPR050597">
    <property type="entry name" value="Cytochrome_c_Oxidase_Subunit"/>
</dbReference>
<dbReference type="InterPro" id="IPR032033">
    <property type="entry name" value="Cytochrome_P460"/>
</dbReference>
<evidence type="ECO:0000256" key="2">
    <source>
        <dbReference type="ARBA" id="ARBA00022617"/>
    </source>
</evidence>
<keyword evidence="7" id="KW-0732">Signal</keyword>
<dbReference type="InterPro" id="IPR038142">
    <property type="entry name" value="Cytochrome_P460_sp"/>
</dbReference>
<name>A0ABU1YK97_ROSSA</name>
<dbReference type="Gene3D" id="3.50.70.20">
    <property type="entry name" value="Cytochrome P460"/>
    <property type="match status" value="1"/>
</dbReference>
<evidence type="ECO:0000256" key="7">
    <source>
        <dbReference type="SAM" id="SignalP"/>
    </source>
</evidence>